<protein>
    <submittedName>
        <fullName evidence="1">Uncharacterized protein</fullName>
    </submittedName>
</protein>
<name>A0A3M6TF38_POCDA</name>
<keyword evidence="2" id="KW-1185">Reference proteome</keyword>
<proteinExistence type="predicted"/>
<gene>
    <name evidence="1" type="ORF">pdam_00018015</name>
</gene>
<comment type="caution">
    <text evidence="1">The sequence shown here is derived from an EMBL/GenBank/DDBJ whole genome shotgun (WGS) entry which is preliminary data.</text>
</comment>
<dbReference type="Proteomes" id="UP000275408">
    <property type="component" value="Unassembled WGS sequence"/>
</dbReference>
<evidence type="ECO:0000313" key="2">
    <source>
        <dbReference type="Proteomes" id="UP000275408"/>
    </source>
</evidence>
<accession>A0A3M6TF38</accession>
<organism evidence="1 2">
    <name type="scientific">Pocillopora damicornis</name>
    <name type="common">Cauliflower coral</name>
    <name type="synonym">Millepora damicornis</name>
    <dbReference type="NCBI Taxonomy" id="46731"/>
    <lineage>
        <taxon>Eukaryota</taxon>
        <taxon>Metazoa</taxon>
        <taxon>Cnidaria</taxon>
        <taxon>Anthozoa</taxon>
        <taxon>Hexacorallia</taxon>
        <taxon>Scleractinia</taxon>
        <taxon>Astrocoeniina</taxon>
        <taxon>Pocilloporidae</taxon>
        <taxon>Pocillopora</taxon>
    </lineage>
</organism>
<dbReference type="AlphaFoldDB" id="A0A3M6TF38"/>
<evidence type="ECO:0000313" key="1">
    <source>
        <dbReference type="EMBL" id="RMX40017.1"/>
    </source>
</evidence>
<reference evidence="1 2" key="1">
    <citation type="journal article" date="2018" name="Sci. Rep.">
        <title>Comparative analysis of the Pocillopora damicornis genome highlights role of immune system in coral evolution.</title>
        <authorList>
            <person name="Cunning R."/>
            <person name="Bay R.A."/>
            <person name="Gillette P."/>
            <person name="Baker A.C."/>
            <person name="Traylor-Knowles N."/>
        </authorList>
    </citation>
    <scope>NUCLEOTIDE SEQUENCE [LARGE SCALE GENOMIC DNA]</scope>
    <source>
        <strain evidence="1">RSMAS</strain>
        <tissue evidence="1">Whole animal</tissue>
    </source>
</reference>
<dbReference type="EMBL" id="RCHS01003690">
    <property type="protein sequence ID" value="RMX40017.1"/>
    <property type="molecule type" value="Genomic_DNA"/>
</dbReference>
<sequence length="190" mass="21444">MNSYSCDVIREMAKYDLRIRRGNVNVHRDKEIVEKFNQTLGEHLFTFQYSPGDGVQIFRGSGRIGEAASRNREVVIGGTIPKSGADVSFTVVRARLQICIYRSLGNLSVLSLDFRVVFFCMKPHGFLKVFLGKQELGRQNRNSCAVKPILPFPFLTASSLTSFCFSEICGSRQYGTRLTLNTSREDDSLR</sequence>